<evidence type="ECO:0000313" key="7">
    <source>
        <dbReference type="EMBL" id="CAG8976233.1"/>
    </source>
</evidence>
<evidence type="ECO:0000313" key="8">
    <source>
        <dbReference type="Proteomes" id="UP000701801"/>
    </source>
</evidence>
<comment type="cofactor">
    <cofactor evidence="1">
        <name>pyridoxal 5'-phosphate</name>
        <dbReference type="ChEBI" id="CHEBI:597326"/>
    </cofactor>
</comment>
<comment type="similarity">
    <text evidence="2">Belongs to the class-I pyridoxal-phosphate-dependent aminotransferase family.</text>
</comment>
<proteinExistence type="inferred from homology"/>
<dbReference type="PANTHER" id="PTHR43795:SF32">
    <property type="entry name" value="AMINOTRANSFERASE GLII-RELATED"/>
    <property type="match status" value="1"/>
</dbReference>
<dbReference type="SUPFAM" id="SSF53383">
    <property type="entry name" value="PLP-dependent transferases"/>
    <property type="match status" value="1"/>
</dbReference>
<name>A0A9N9LM47_9HELO</name>
<comment type="caution">
    <text evidence="7">The sequence shown here is derived from an EMBL/GenBank/DDBJ whole genome shotgun (WGS) entry which is preliminary data.</text>
</comment>
<dbReference type="AlphaFoldDB" id="A0A9N9LM47"/>
<accession>A0A9N9LM47</accession>
<protein>
    <recommendedName>
        <fullName evidence="6">Aminotransferase class I/classII large domain-containing protein</fullName>
    </recommendedName>
</protein>
<dbReference type="GO" id="GO:0030170">
    <property type="term" value="F:pyridoxal phosphate binding"/>
    <property type="evidence" value="ECO:0007669"/>
    <property type="project" value="InterPro"/>
</dbReference>
<dbReference type="CDD" id="cd00609">
    <property type="entry name" value="AAT_like"/>
    <property type="match status" value="1"/>
</dbReference>
<keyword evidence="5" id="KW-0663">Pyridoxal phosphate</keyword>
<feature type="domain" description="Aminotransferase class I/classII large" evidence="6">
    <location>
        <begin position="71"/>
        <end position="401"/>
    </location>
</feature>
<gene>
    <name evidence="7" type="ORF">HYALB_00011999</name>
</gene>
<keyword evidence="3" id="KW-0032">Aminotransferase</keyword>
<dbReference type="Pfam" id="PF00155">
    <property type="entry name" value="Aminotran_1_2"/>
    <property type="match status" value="1"/>
</dbReference>
<dbReference type="GO" id="GO:0006520">
    <property type="term" value="P:amino acid metabolic process"/>
    <property type="evidence" value="ECO:0007669"/>
    <property type="project" value="TreeGrafter"/>
</dbReference>
<dbReference type="Gene3D" id="3.90.1150.10">
    <property type="entry name" value="Aspartate Aminotransferase, domain 1"/>
    <property type="match status" value="1"/>
</dbReference>
<evidence type="ECO:0000256" key="4">
    <source>
        <dbReference type="ARBA" id="ARBA00022679"/>
    </source>
</evidence>
<dbReference type="InterPro" id="IPR015421">
    <property type="entry name" value="PyrdxlP-dep_Trfase_major"/>
</dbReference>
<reference evidence="7" key="1">
    <citation type="submission" date="2021-07" db="EMBL/GenBank/DDBJ databases">
        <authorList>
            <person name="Durling M."/>
        </authorList>
    </citation>
    <scope>NUCLEOTIDE SEQUENCE</scope>
</reference>
<keyword evidence="4" id="KW-0808">Transferase</keyword>
<evidence type="ECO:0000256" key="3">
    <source>
        <dbReference type="ARBA" id="ARBA00022576"/>
    </source>
</evidence>
<organism evidence="7 8">
    <name type="scientific">Hymenoscyphus albidus</name>
    <dbReference type="NCBI Taxonomy" id="595503"/>
    <lineage>
        <taxon>Eukaryota</taxon>
        <taxon>Fungi</taxon>
        <taxon>Dikarya</taxon>
        <taxon>Ascomycota</taxon>
        <taxon>Pezizomycotina</taxon>
        <taxon>Leotiomycetes</taxon>
        <taxon>Helotiales</taxon>
        <taxon>Helotiaceae</taxon>
        <taxon>Hymenoscyphus</taxon>
    </lineage>
</organism>
<evidence type="ECO:0000256" key="1">
    <source>
        <dbReference type="ARBA" id="ARBA00001933"/>
    </source>
</evidence>
<dbReference type="PANTHER" id="PTHR43795">
    <property type="entry name" value="BIFUNCTIONAL ASPARTATE AMINOTRANSFERASE AND GLUTAMATE/ASPARTATE-PREPHENATE AMINOTRANSFERASE-RELATED"/>
    <property type="match status" value="1"/>
</dbReference>
<evidence type="ECO:0000256" key="2">
    <source>
        <dbReference type="ARBA" id="ARBA00007441"/>
    </source>
</evidence>
<dbReference type="OrthoDB" id="7042322at2759"/>
<dbReference type="EMBL" id="CAJVRM010000168">
    <property type="protein sequence ID" value="CAG8976233.1"/>
    <property type="molecule type" value="Genomic_DNA"/>
</dbReference>
<dbReference type="Gene3D" id="3.40.640.10">
    <property type="entry name" value="Type I PLP-dependent aspartate aminotransferase-like (Major domain)"/>
    <property type="match status" value="1"/>
</dbReference>
<sequence>MSSKKFPGLSARGGSNVTAVMPKVAAAVAARSSGSQIDLASAENWLIRPDIIEICKDAIANNLHPIYLSYPRAFAGFPEVLEAFKGFLNKFFNPGIPVEKEHLATSPGAASCIDTLLYNICDPGDGILVPGPYWITSSVIPVSVVTSDLNSAMSGSLVPALEAAFENSKIPIRGVLISNPQNPLGQCYAVKVIEECIKFCQRKDIHYISDKVHGMTSFSCPDFPEPVPFASALSLDIAGIGCDLSRVHIVWSTSKDLGQSGMRIGCTITQGNKEMAVGVTLASHTTTSSLSSICASAILTSPKLPDVFAKNSELLSTGYSKVVKVLKRHKLRYFPCYSGLYIYAQIAPNCDTWVEESRLVQRMKNAGVLVSSGRGYHGPENEKGWARIGFAIPSNELKAALGIMDNVFGKEAVLRERDKYMKSLERETQQLEKSFLETQM</sequence>
<dbReference type="GO" id="GO:0008483">
    <property type="term" value="F:transaminase activity"/>
    <property type="evidence" value="ECO:0007669"/>
    <property type="project" value="UniProtKB-KW"/>
</dbReference>
<dbReference type="Proteomes" id="UP000701801">
    <property type="component" value="Unassembled WGS sequence"/>
</dbReference>
<evidence type="ECO:0000259" key="6">
    <source>
        <dbReference type="Pfam" id="PF00155"/>
    </source>
</evidence>
<dbReference type="InterPro" id="IPR050478">
    <property type="entry name" value="Ethylene_sulfur-biosynth"/>
</dbReference>
<keyword evidence="8" id="KW-1185">Reference proteome</keyword>
<dbReference type="InterPro" id="IPR015424">
    <property type="entry name" value="PyrdxlP-dep_Trfase"/>
</dbReference>
<evidence type="ECO:0000256" key="5">
    <source>
        <dbReference type="ARBA" id="ARBA00022898"/>
    </source>
</evidence>
<dbReference type="PRINTS" id="PR00753">
    <property type="entry name" value="ACCSYNTHASE"/>
</dbReference>
<dbReference type="InterPro" id="IPR015422">
    <property type="entry name" value="PyrdxlP-dep_Trfase_small"/>
</dbReference>
<dbReference type="InterPro" id="IPR004839">
    <property type="entry name" value="Aminotransferase_I/II_large"/>
</dbReference>